<dbReference type="PANTHER" id="PTHR23301">
    <property type="entry name" value="CHITIN BINDING PERITROPHIN-A"/>
    <property type="match status" value="1"/>
</dbReference>
<organism evidence="8">
    <name type="scientific">Culicoides sonorensis</name>
    <name type="common">Biting midge</name>
    <dbReference type="NCBI Taxonomy" id="179676"/>
    <lineage>
        <taxon>Eukaryota</taxon>
        <taxon>Metazoa</taxon>
        <taxon>Ecdysozoa</taxon>
        <taxon>Arthropoda</taxon>
        <taxon>Hexapoda</taxon>
        <taxon>Insecta</taxon>
        <taxon>Pterygota</taxon>
        <taxon>Neoptera</taxon>
        <taxon>Endopterygota</taxon>
        <taxon>Diptera</taxon>
        <taxon>Nematocera</taxon>
        <taxon>Chironomoidea</taxon>
        <taxon>Ceratopogonidae</taxon>
        <taxon>Ceratopogoninae</taxon>
        <taxon>Culicoides</taxon>
        <taxon>Monoculicoides</taxon>
    </lineage>
</organism>
<dbReference type="EMBL" id="UFQS01000099">
    <property type="protein sequence ID" value="SSW99472.1"/>
    <property type="molecule type" value="Genomic_DNA"/>
</dbReference>
<feature type="domain" description="Chitin-binding type-2" evidence="7">
    <location>
        <begin position="11"/>
        <end position="68"/>
    </location>
</feature>
<dbReference type="PROSITE" id="PS50940">
    <property type="entry name" value="CHIT_BIND_II"/>
    <property type="match status" value="5"/>
</dbReference>
<dbReference type="PANTHER" id="PTHR23301:SF0">
    <property type="entry name" value="CHITIN-BINDING TYPE-2 DOMAIN-CONTAINING PROTEIN-RELATED"/>
    <property type="match status" value="1"/>
</dbReference>
<keyword evidence="5" id="KW-0325">Glycoprotein</keyword>
<feature type="domain" description="Chitin-binding type-2" evidence="7">
    <location>
        <begin position="168"/>
        <end position="225"/>
    </location>
</feature>
<reference evidence="9" key="2">
    <citation type="submission" date="2018-07" db="EMBL/GenBank/DDBJ databases">
        <authorList>
            <person name="Quirk P.G."/>
            <person name="Krulwich T.A."/>
        </authorList>
    </citation>
    <scope>NUCLEOTIDE SEQUENCE</scope>
</reference>
<feature type="compositionally biased region" description="Low complexity" evidence="6">
    <location>
        <begin position="136"/>
        <end position="161"/>
    </location>
</feature>
<reference evidence="8" key="1">
    <citation type="submission" date="2018-04" db="EMBL/GenBank/DDBJ databases">
        <authorList>
            <person name="Go L.Y."/>
            <person name="Mitchell J.A."/>
        </authorList>
    </citation>
    <scope>NUCLEOTIDE SEQUENCE</scope>
    <source>
        <tissue evidence="8">Whole organism</tissue>
    </source>
</reference>
<protein>
    <submittedName>
        <fullName evidence="8">CSON015610 protein</fullName>
    </submittedName>
</protein>
<accession>A0A336K6H2</accession>
<keyword evidence="1" id="KW-0147">Chitin-binding</keyword>
<dbReference type="InterPro" id="IPR051940">
    <property type="entry name" value="Chitin_bind-dev_reg"/>
</dbReference>
<keyword evidence="3" id="KW-0677">Repeat</keyword>
<evidence type="ECO:0000256" key="3">
    <source>
        <dbReference type="ARBA" id="ARBA00022737"/>
    </source>
</evidence>
<dbReference type="Pfam" id="PF01607">
    <property type="entry name" value="CBM_14"/>
    <property type="match status" value="5"/>
</dbReference>
<dbReference type="AlphaFoldDB" id="A0A336K6H2"/>
<evidence type="ECO:0000256" key="2">
    <source>
        <dbReference type="ARBA" id="ARBA00022729"/>
    </source>
</evidence>
<feature type="domain" description="Chitin-binding type-2" evidence="7">
    <location>
        <begin position="301"/>
        <end position="357"/>
    </location>
</feature>
<dbReference type="SMART" id="SM00494">
    <property type="entry name" value="ChtBD2"/>
    <property type="match status" value="5"/>
</dbReference>
<feature type="region of interest" description="Disordered" evidence="6">
    <location>
        <begin position="136"/>
        <end position="168"/>
    </location>
</feature>
<dbReference type="SUPFAM" id="SSF57625">
    <property type="entry name" value="Invertebrate chitin-binding proteins"/>
    <property type="match status" value="5"/>
</dbReference>
<dbReference type="GO" id="GO:0005576">
    <property type="term" value="C:extracellular region"/>
    <property type="evidence" value="ECO:0007669"/>
    <property type="project" value="InterPro"/>
</dbReference>
<evidence type="ECO:0000313" key="8">
    <source>
        <dbReference type="EMBL" id="SSW99472.1"/>
    </source>
</evidence>
<keyword evidence="4" id="KW-1015">Disulfide bond</keyword>
<dbReference type="VEuPathDB" id="VectorBase:CSON015610"/>
<name>A0A336K6H2_CULSO</name>
<dbReference type="EMBL" id="UFQT01000099">
    <property type="protein sequence ID" value="SSX19852.1"/>
    <property type="molecule type" value="Genomic_DNA"/>
</dbReference>
<evidence type="ECO:0000256" key="1">
    <source>
        <dbReference type="ARBA" id="ARBA00022669"/>
    </source>
</evidence>
<sequence>MVRKNLIIQIYIYAEILKLGTLLPHSTDCNKFYHCFSGIAYEGNCPGELYFNPITSSCDYPSNVECKDKPEDDEEIVCPPPSETLDFIASKIRCDWYYICIQGVPSRQQCAENFHWNDERKRCEEAETANCQIGLSSTSAPSSTASPSSTTVLPPSSSTSEVPEEDEKVECPSQQDIEFIGSKVRCDWYYICLQGVPSRLTCAVGLHWCDERKQCESSETANCQIGLTSTVSPSSTIAPSEFDKYCNKNDIHYLPHPFKCNEYILCFDGNAVPQVCAPGLNFNLKTNRCVPKREAPCVSDGTICGNDETFVLENIYDCNSFYLCFNGSPVPLQCAPGQDWDQEKEICVVKGNSNCRALTYPYTDLNVDFVTCRSTGKYLMHIPKSGTIYILCDNGTPQVLDFSAPIPKIGFGF</sequence>
<dbReference type="OMA" id="ICGNDET"/>
<evidence type="ECO:0000313" key="9">
    <source>
        <dbReference type="EMBL" id="SSX19852.1"/>
    </source>
</evidence>
<evidence type="ECO:0000256" key="4">
    <source>
        <dbReference type="ARBA" id="ARBA00023157"/>
    </source>
</evidence>
<dbReference type="GO" id="GO:0008061">
    <property type="term" value="F:chitin binding"/>
    <property type="evidence" value="ECO:0007669"/>
    <property type="project" value="UniProtKB-KW"/>
</dbReference>
<keyword evidence="2" id="KW-0732">Signal</keyword>
<proteinExistence type="predicted"/>
<feature type="domain" description="Chitin-binding type-2" evidence="7">
    <location>
        <begin position="243"/>
        <end position="299"/>
    </location>
</feature>
<evidence type="ECO:0000256" key="5">
    <source>
        <dbReference type="ARBA" id="ARBA00023180"/>
    </source>
</evidence>
<feature type="domain" description="Chitin-binding type-2" evidence="7">
    <location>
        <begin position="75"/>
        <end position="133"/>
    </location>
</feature>
<dbReference type="InterPro" id="IPR036508">
    <property type="entry name" value="Chitin-bd_dom_sf"/>
</dbReference>
<dbReference type="Gene3D" id="2.170.140.10">
    <property type="entry name" value="Chitin binding domain"/>
    <property type="match status" value="5"/>
</dbReference>
<evidence type="ECO:0000256" key="6">
    <source>
        <dbReference type="SAM" id="MobiDB-lite"/>
    </source>
</evidence>
<dbReference type="InterPro" id="IPR002557">
    <property type="entry name" value="Chitin-bd_dom"/>
</dbReference>
<evidence type="ECO:0000259" key="7">
    <source>
        <dbReference type="PROSITE" id="PS50940"/>
    </source>
</evidence>
<gene>
    <name evidence="8" type="primary">CSON015610</name>
</gene>